<name>A0A239J602_9BACT</name>
<dbReference type="SUPFAM" id="SSF56317">
    <property type="entry name" value="Carbon-nitrogen hydrolase"/>
    <property type="match status" value="1"/>
</dbReference>
<comment type="pathway">
    <text evidence="1 7 8">Cofactor biosynthesis; NAD(+) biosynthesis; NAD(+) from deamido-NAD(+) (L-Gln route): step 1/1.</text>
</comment>
<dbReference type="NCBIfam" id="NF010588">
    <property type="entry name" value="PRK13981.1"/>
    <property type="match status" value="1"/>
</dbReference>
<evidence type="ECO:0000256" key="9">
    <source>
        <dbReference type="RuleBase" id="RU003811"/>
    </source>
</evidence>
<evidence type="ECO:0000313" key="11">
    <source>
        <dbReference type="EMBL" id="SNT01255.1"/>
    </source>
</evidence>
<feature type="domain" description="CN hydrolase" evidence="10">
    <location>
        <begin position="1"/>
        <end position="275"/>
    </location>
</feature>
<dbReference type="PROSITE" id="PS50263">
    <property type="entry name" value="CN_HYDROLASE"/>
    <property type="match status" value="1"/>
</dbReference>
<feature type="binding site" evidence="7">
    <location>
        <position position="422"/>
    </location>
    <ligand>
        <name>deamido-NAD(+)</name>
        <dbReference type="ChEBI" id="CHEBI:58437"/>
        <note>ligand shared between two neighboring subunits</note>
    </ligand>
</feature>
<dbReference type="InterPro" id="IPR014445">
    <property type="entry name" value="Gln-dep_NAD_synthase"/>
</dbReference>
<dbReference type="GO" id="GO:0005737">
    <property type="term" value="C:cytoplasm"/>
    <property type="evidence" value="ECO:0007669"/>
    <property type="project" value="InterPro"/>
</dbReference>
<keyword evidence="3 7" id="KW-0436">Ligase</keyword>
<evidence type="ECO:0000256" key="7">
    <source>
        <dbReference type="HAMAP-Rule" id="MF_02090"/>
    </source>
</evidence>
<comment type="caution">
    <text evidence="7">Lacks conserved residue(s) required for the propagation of feature annotation.</text>
</comment>
<dbReference type="CDD" id="cd07570">
    <property type="entry name" value="GAT_Gln-NAD-synth"/>
    <property type="match status" value="1"/>
</dbReference>
<feature type="active site" description="For glutaminase activity" evidence="7">
    <location>
        <position position="115"/>
    </location>
</feature>
<accession>A0A239J602</accession>
<feature type="binding site" evidence="7">
    <location>
        <position position="417"/>
    </location>
    <ligand>
        <name>ATP</name>
        <dbReference type="ChEBI" id="CHEBI:30616"/>
    </ligand>
</feature>
<dbReference type="InterPro" id="IPR036526">
    <property type="entry name" value="C-N_Hydrolase_sf"/>
</dbReference>
<evidence type="ECO:0000313" key="12">
    <source>
        <dbReference type="Proteomes" id="UP000198356"/>
    </source>
</evidence>
<comment type="similarity">
    <text evidence="9">Belongs to the NAD synthetase family.</text>
</comment>
<keyword evidence="6 7" id="KW-0520">NAD</keyword>
<sequence length="562" mass="61050">MKIALAQINPTVGDFVGNTNKILEFAERAVGLAADLVVFPELAVCGYPPADLLEKRSFVARAQTALEGLVRWTATPGRPTLLVGTVMPANSPEGKHVRNVAVLVGGGEILHIQQKMLLPFYDVFDEQRYFEPAASQSLTTIPTPAGPAPVAITICEDAWNDKDFWPRRNYAVDPVDELMGKWDAQPAALRTQPKLIVNISASPFWKSKREVRQKMLGAIAQRHGALVAMTNQVGGNDSLIFDGSSLAVGADGALVAQASSFVEDLILIDTAAAPPIAPPVSDDVAAIWDALVLGTRDYVRKCGFRKTIIGLSGGIDSALVAAIAVEALGAENVMGVGMPSEYSSEGSKDDARDLALRLGIRFEMLAIHDIYNRYMETLGPLFVGTPFGLAEENLQSRSRGVLLMSLSNKFNALVLTTGNKSEMSTGYCTLYGDMVGALAVIGDVMKTRVYELSRYANREREIIPLATIEKPPSAELRPDQKDTDSLPPYDVLDPILEAYVERYCSAEEIAAEQKVDVALVRQVLKLVERCEYKRQQAAPVLKVTEKSFGNGRRFPIAVKVEV</sequence>
<dbReference type="GO" id="GO:0009435">
    <property type="term" value="P:NAD+ biosynthetic process"/>
    <property type="evidence" value="ECO:0007669"/>
    <property type="project" value="UniProtKB-UniRule"/>
</dbReference>
<protein>
    <recommendedName>
        <fullName evidence="7 8">Glutamine-dependent NAD(+) synthetase</fullName>
        <ecNumber evidence="7 8">6.3.5.1</ecNumber>
    </recommendedName>
    <alternativeName>
        <fullName evidence="7 8">NAD(+) synthase [glutamine-hydrolyzing]</fullName>
    </alternativeName>
</protein>
<dbReference type="HAMAP" id="MF_02090">
    <property type="entry name" value="NadE_glutamine_dep"/>
    <property type="match status" value="1"/>
</dbReference>
<dbReference type="PANTHER" id="PTHR23090:SF9">
    <property type="entry name" value="GLUTAMINE-DEPENDENT NAD(+) SYNTHETASE"/>
    <property type="match status" value="1"/>
</dbReference>
<dbReference type="InterPro" id="IPR003010">
    <property type="entry name" value="C-N_Hydrolase"/>
</dbReference>
<dbReference type="InterPro" id="IPR014729">
    <property type="entry name" value="Rossmann-like_a/b/a_fold"/>
</dbReference>
<dbReference type="GO" id="GO:0004359">
    <property type="term" value="F:glutaminase activity"/>
    <property type="evidence" value="ECO:0007669"/>
    <property type="project" value="InterPro"/>
</dbReference>
<evidence type="ECO:0000256" key="3">
    <source>
        <dbReference type="ARBA" id="ARBA00022598"/>
    </source>
</evidence>
<dbReference type="Proteomes" id="UP000198356">
    <property type="component" value="Unassembled WGS sequence"/>
</dbReference>
<dbReference type="FunFam" id="3.40.50.620:FF:000106">
    <property type="entry name" value="Glutamine-dependent NAD(+) synthetase"/>
    <property type="match status" value="1"/>
</dbReference>
<evidence type="ECO:0000259" key="10">
    <source>
        <dbReference type="PROSITE" id="PS50263"/>
    </source>
</evidence>
<dbReference type="RefSeq" id="WP_089408542.1">
    <property type="nucleotide sequence ID" value="NZ_FZOU01000003.1"/>
</dbReference>
<dbReference type="PANTHER" id="PTHR23090">
    <property type="entry name" value="NH 3 /GLUTAMINE-DEPENDENT NAD + SYNTHETASE"/>
    <property type="match status" value="1"/>
</dbReference>
<feature type="binding site" evidence="7">
    <location>
        <position position="202"/>
    </location>
    <ligand>
        <name>L-glutamine</name>
        <dbReference type="ChEBI" id="CHEBI:58359"/>
    </ligand>
</feature>
<dbReference type="GO" id="GO:0003952">
    <property type="term" value="F:NAD+ synthase (glutamine-hydrolyzing) activity"/>
    <property type="evidence" value="ECO:0007669"/>
    <property type="project" value="UniProtKB-UniRule"/>
</dbReference>
<evidence type="ECO:0000256" key="6">
    <source>
        <dbReference type="ARBA" id="ARBA00023027"/>
    </source>
</evidence>
<keyword evidence="5 7" id="KW-0067">ATP-binding</keyword>
<keyword evidence="4 7" id="KW-0547">Nucleotide-binding</keyword>
<dbReference type="PIRSF" id="PIRSF006630">
    <property type="entry name" value="NADS_GAT"/>
    <property type="match status" value="1"/>
</dbReference>
<dbReference type="AlphaFoldDB" id="A0A239J602"/>
<keyword evidence="12" id="KW-1185">Reference proteome</keyword>
<dbReference type="GO" id="GO:0008795">
    <property type="term" value="F:NAD+ synthase activity"/>
    <property type="evidence" value="ECO:0007669"/>
    <property type="project" value="UniProtKB-UniRule"/>
</dbReference>
<dbReference type="Gene3D" id="3.40.50.620">
    <property type="entry name" value="HUPs"/>
    <property type="match status" value="1"/>
</dbReference>
<evidence type="ECO:0000256" key="8">
    <source>
        <dbReference type="PIRNR" id="PIRNR006630"/>
    </source>
</evidence>
<dbReference type="OrthoDB" id="9803818at2"/>
<evidence type="ECO:0000256" key="2">
    <source>
        <dbReference type="ARBA" id="ARBA00007145"/>
    </source>
</evidence>
<feature type="binding site" evidence="7">
    <location>
        <position position="208"/>
    </location>
    <ligand>
        <name>L-glutamine</name>
        <dbReference type="ChEBI" id="CHEBI:58359"/>
    </ligand>
</feature>
<dbReference type="Gene3D" id="3.60.110.10">
    <property type="entry name" value="Carbon-nitrogen hydrolase"/>
    <property type="match status" value="1"/>
</dbReference>
<evidence type="ECO:0000256" key="4">
    <source>
        <dbReference type="ARBA" id="ARBA00022741"/>
    </source>
</evidence>
<feature type="binding site" evidence="7">
    <location>
        <position position="121"/>
    </location>
    <ligand>
        <name>L-glutamine</name>
        <dbReference type="ChEBI" id="CHEBI:58359"/>
    </ligand>
</feature>
<dbReference type="EMBL" id="FZOU01000003">
    <property type="protein sequence ID" value="SNT01255.1"/>
    <property type="molecule type" value="Genomic_DNA"/>
</dbReference>
<dbReference type="NCBIfam" id="TIGR00552">
    <property type="entry name" value="nadE"/>
    <property type="match status" value="1"/>
</dbReference>
<dbReference type="GO" id="GO:0005524">
    <property type="term" value="F:ATP binding"/>
    <property type="evidence" value="ECO:0007669"/>
    <property type="project" value="UniProtKB-UniRule"/>
</dbReference>
<dbReference type="SUPFAM" id="SSF52402">
    <property type="entry name" value="Adenine nucleotide alpha hydrolases-like"/>
    <property type="match status" value="1"/>
</dbReference>
<dbReference type="Pfam" id="PF02540">
    <property type="entry name" value="NAD_synthase"/>
    <property type="match status" value="1"/>
</dbReference>
<dbReference type="UniPathway" id="UPA00253">
    <property type="reaction ID" value="UER00334"/>
</dbReference>
<feature type="binding site" evidence="7">
    <location>
        <position position="533"/>
    </location>
    <ligand>
        <name>deamido-NAD(+)</name>
        <dbReference type="ChEBI" id="CHEBI:58437"/>
        <note>ligand shared between two neighboring subunits</note>
    </ligand>
</feature>
<organism evidence="11 12">
    <name type="scientific">Granulicella rosea</name>
    <dbReference type="NCBI Taxonomy" id="474952"/>
    <lineage>
        <taxon>Bacteria</taxon>
        <taxon>Pseudomonadati</taxon>
        <taxon>Acidobacteriota</taxon>
        <taxon>Terriglobia</taxon>
        <taxon>Terriglobales</taxon>
        <taxon>Acidobacteriaceae</taxon>
        <taxon>Granulicella</taxon>
    </lineage>
</organism>
<comment type="catalytic activity">
    <reaction evidence="7 8">
        <text>deamido-NAD(+) + L-glutamine + ATP + H2O = L-glutamate + AMP + diphosphate + NAD(+) + H(+)</text>
        <dbReference type="Rhea" id="RHEA:24384"/>
        <dbReference type="ChEBI" id="CHEBI:15377"/>
        <dbReference type="ChEBI" id="CHEBI:15378"/>
        <dbReference type="ChEBI" id="CHEBI:29985"/>
        <dbReference type="ChEBI" id="CHEBI:30616"/>
        <dbReference type="ChEBI" id="CHEBI:33019"/>
        <dbReference type="ChEBI" id="CHEBI:57540"/>
        <dbReference type="ChEBI" id="CHEBI:58359"/>
        <dbReference type="ChEBI" id="CHEBI:58437"/>
        <dbReference type="ChEBI" id="CHEBI:456215"/>
        <dbReference type="EC" id="6.3.5.1"/>
    </reaction>
</comment>
<feature type="binding site" evidence="7">
    <location>
        <position position="393"/>
    </location>
    <ligand>
        <name>deamido-NAD(+)</name>
        <dbReference type="ChEBI" id="CHEBI:58437"/>
        <note>ligand shared between two neighboring subunits</note>
    </ligand>
</feature>
<dbReference type="Pfam" id="PF00795">
    <property type="entry name" value="CN_hydrolase"/>
    <property type="match status" value="1"/>
</dbReference>
<evidence type="ECO:0000256" key="1">
    <source>
        <dbReference type="ARBA" id="ARBA00005188"/>
    </source>
</evidence>
<reference evidence="11 12" key="1">
    <citation type="submission" date="2017-06" db="EMBL/GenBank/DDBJ databases">
        <authorList>
            <person name="Kim H.J."/>
            <person name="Triplett B.A."/>
        </authorList>
    </citation>
    <scope>NUCLEOTIDE SEQUENCE [LARGE SCALE GENOMIC DNA]</scope>
    <source>
        <strain evidence="11 12">DSM 18704</strain>
    </source>
</reference>
<evidence type="ECO:0000256" key="5">
    <source>
        <dbReference type="ARBA" id="ARBA00022840"/>
    </source>
</evidence>
<comment type="function">
    <text evidence="7">Catalyzes the ATP-dependent amidation of deamido-NAD to form NAD. Uses L-glutamine as a nitrogen source.</text>
</comment>
<gene>
    <name evidence="7" type="primary">nadE</name>
    <name evidence="11" type="ORF">SAMN05421770_103454</name>
</gene>
<dbReference type="CDD" id="cd00553">
    <property type="entry name" value="NAD_synthase"/>
    <property type="match status" value="1"/>
</dbReference>
<feature type="active site" description="Nucleophile; for glutaminase activity" evidence="7">
    <location>
        <position position="155"/>
    </location>
</feature>
<dbReference type="InterPro" id="IPR003694">
    <property type="entry name" value="NAD_synthase"/>
</dbReference>
<dbReference type="EC" id="6.3.5.1" evidence="7 8"/>
<comment type="similarity">
    <text evidence="2 7 8">In the C-terminal section; belongs to the NAD synthetase family.</text>
</comment>
<feature type="active site" description="Proton acceptor; for glutaminase activity" evidence="7">
    <location>
        <position position="41"/>
    </location>
</feature>
<proteinExistence type="inferred from homology"/>
<feature type="binding site" evidence="7">
    <location>
        <begin position="310"/>
        <end position="317"/>
    </location>
    <ligand>
        <name>ATP</name>
        <dbReference type="ChEBI" id="CHEBI:30616"/>
    </ligand>
</feature>
<dbReference type="InterPro" id="IPR022310">
    <property type="entry name" value="NAD/GMP_synthase"/>
</dbReference>